<evidence type="ECO:0000313" key="3">
    <source>
        <dbReference type="EMBL" id="MEA5139669.1"/>
    </source>
</evidence>
<name>A0ABU5QA07_9BACT</name>
<dbReference type="RefSeq" id="WP_323296828.1">
    <property type="nucleotide sequence ID" value="NZ_JAYFUM010000011.1"/>
</dbReference>
<dbReference type="InterPro" id="IPR036705">
    <property type="entry name" value="Ribosyl_crysJ1_sf"/>
</dbReference>
<sequence length="319" mass="36172">MESKIFLKNSKMHSKGLLFGIATGDALGVPVEFMSRKHLQAKPVVGMREYGTHHQPAGTWSDDTSMSFCLAEQLIVGYDLEQLAERFCKWYQYNYWSATGTMFDIGVSTRNAIDKMLKGISPLLSGEADDYSNGNGSLMRILPLAFYLKNKAIEQRFSIVKEVSSITHAHIRTIIGCFFAVEFVINLLKEENKFEAYYETQNTVRDYLHLIQVKTQEIELYNRILFDDISAIPQEEIFSSGYILHTLEASLWAFLTTDNFKDAVLKGINLGDDTDTIGSVTGGMAGLYYGFDQIPSEWIHLLARKEDIFDLTERFSKLG</sequence>
<organism evidence="3 4">
    <name type="scientific">Arcicella rigui</name>
    <dbReference type="NCBI Taxonomy" id="797020"/>
    <lineage>
        <taxon>Bacteria</taxon>
        <taxon>Pseudomonadati</taxon>
        <taxon>Bacteroidota</taxon>
        <taxon>Cytophagia</taxon>
        <taxon>Cytophagales</taxon>
        <taxon>Flectobacillaceae</taxon>
        <taxon>Arcicella</taxon>
    </lineage>
</organism>
<evidence type="ECO:0000256" key="2">
    <source>
        <dbReference type="ARBA" id="ARBA00022801"/>
    </source>
</evidence>
<reference evidence="3 4" key="1">
    <citation type="submission" date="2023-12" db="EMBL/GenBank/DDBJ databases">
        <title>Novel species of the genus Arcicella isolated from rivers.</title>
        <authorList>
            <person name="Lu H."/>
        </authorList>
    </citation>
    <scope>NUCLEOTIDE SEQUENCE [LARGE SCALE GENOMIC DNA]</scope>
    <source>
        <strain evidence="3 4">KCTC 23307</strain>
    </source>
</reference>
<keyword evidence="4" id="KW-1185">Reference proteome</keyword>
<protein>
    <submittedName>
        <fullName evidence="3">ADP-ribosylglycohydrolase family protein</fullName>
    </submittedName>
</protein>
<dbReference type="PANTHER" id="PTHR16222:SF24">
    <property type="entry name" value="ADP-RIBOSYLHYDROLASE ARH3"/>
    <property type="match status" value="1"/>
</dbReference>
<gene>
    <name evidence="3" type="ORF">VB248_11000</name>
</gene>
<comment type="similarity">
    <text evidence="1">Belongs to the ADP-ribosylglycohydrolase family.</text>
</comment>
<accession>A0ABU5QA07</accession>
<dbReference type="InterPro" id="IPR050792">
    <property type="entry name" value="ADP-ribosylglycohydrolase"/>
</dbReference>
<comment type="caution">
    <text evidence="3">The sequence shown here is derived from an EMBL/GenBank/DDBJ whole genome shotgun (WGS) entry which is preliminary data.</text>
</comment>
<evidence type="ECO:0000313" key="4">
    <source>
        <dbReference type="Proteomes" id="UP001302949"/>
    </source>
</evidence>
<keyword evidence="2" id="KW-0378">Hydrolase</keyword>
<dbReference type="Proteomes" id="UP001302949">
    <property type="component" value="Unassembled WGS sequence"/>
</dbReference>
<evidence type="ECO:0000256" key="1">
    <source>
        <dbReference type="ARBA" id="ARBA00010702"/>
    </source>
</evidence>
<dbReference type="EMBL" id="JAYFUM010000011">
    <property type="protein sequence ID" value="MEA5139669.1"/>
    <property type="molecule type" value="Genomic_DNA"/>
</dbReference>
<dbReference type="InterPro" id="IPR005502">
    <property type="entry name" value="Ribosyl_crysJ1"/>
</dbReference>
<dbReference type="Gene3D" id="1.10.4080.10">
    <property type="entry name" value="ADP-ribosylation/Crystallin J1"/>
    <property type="match status" value="1"/>
</dbReference>
<proteinExistence type="inferred from homology"/>
<dbReference type="PANTHER" id="PTHR16222">
    <property type="entry name" value="ADP-RIBOSYLGLYCOHYDROLASE"/>
    <property type="match status" value="1"/>
</dbReference>
<dbReference type="Pfam" id="PF03747">
    <property type="entry name" value="ADP_ribosyl_GH"/>
    <property type="match status" value="1"/>
</dbReference>
<dbReference type="SUPFAM" id="SSF101478">
    <property type="entry name" value="ADP-ribosylglycohydrolase"/>
    <property type="match status" value="1"/>
</dbReference>